<dbReference type="InterPro" id="IPR029063">
    <property type="entry name" value="SAM-dependent_MTases_sf"/>
</dbReference>
<sequence>MKNKAFRLIASSLTLRKIAKPKRNITTGCQVDWRHHIIEQTEVSTNHLTPEIPLRLITRNCPLWHQKEDESVFKDPFWAFYWPGGQALTRFILDHPEVVRGRSVLDVGSGCGASAIAAVKSGASQVTANDIDLVAIEAIHLNCELNSVTIATSLDDLIGSQNRGNWEVVFLGDMFYDRNSQIECMSGQDLCRKFNIYR</sequence>
<dbReference type="Pfam" id="PF06325">
    <property type="entry name" value="PrmA"/>
    <property type="match status" value="1"/>
</dbReference>
<evidence type="ECO:0000313" key="6">
    <source>
        <dbReference type="EMBL" id="PIK62959.1"/>
    </source>
</evidence>
<dbReference type="SUPFAM" id="SSF53335">
    <property type="entry name" value="S-adenosyl-L-methionine-dependent methyltransferases"/>
    <property type="match status" value="1"/>
</dbReference>
<keyword evidence="1" id="KW-0489">Methyltransferase</keyword>
<evidence type="ECO:0000256" key="2">
    <source>
        <dbReference type="ARBA" id="ARBA00022679"/>
    </source>
</evidence>
<dbReference type="GO" id="GO:0016279">
    <property type="term" value="F:protein-lysine N-methyltransferase activity"/>
    <property type="evidence" value="ECO:0007669"/>
    <property type="project" value="TreeGrafter"/>
</dbReference>
<evidence type="ECO:0000256" key="4">
    <source>
        <dbReference type="ARBA" id="ARBA00041867"/>
    </source>
</evidence>
<keyword evidence="7" id="KW-1185">Reference proteome</keyword>
<dbReference type="PANTHER" id="PTHR43648">
    <property type="entry name" value="ELECTRON TRANSFER FLAVOPROTEIN BETA SUBUNIT LYSINE METHYLTRANSFERASE"/>
    <property type="match status" value="1"/>
</dbReference>
<comment type="similarity">
    <text evidence="3">Belongs to the methyltransferase superfamily. ETFBKMT family.</text>
</comment>
<dbReference type="STRING" id="307972.A0A2G8LRT5"/>
<evidence type="ECO:0000256" key="3">
    <source>
        <dbReference type="ARBA" id="ARBA00037932"/>
    </source>
</evidence>
<dbReference type="GO" id="GO:0005759">
    <property type="term" value="C:mitochondrial matrix"/>
    <property type="evidence" value="ECO:0007669"/>
    <property type="project" value="TreeGrafter"/>
</dbReference>
<organism evidence="6 7">
    <name type="scientific">Stichopus japonicus</name>
    <name type="common">Sea cucumber</name>
    <dbReference type="NCBI Taxonomy" id="307972"/>
    <lineage>
        <taxon>Eukaryota</taxon>
        <taxon>Metazoa</taxon>
        <taxon>Echinodermata</taxon>
        <taxon>Eleutherozoa</taxon>
        <taxon>Echinozoa</taxon>
        <taxon>Holothuroidea</taxon>
        <taxon>Aspidochirotacea</taxon>
        <taxon>Aspidochirotida</taxon>
        <taxon>Stichopodidae</taxon>
        <taxon>Apostichopus</taxon>
    </lineage>
</organism>
<gene>
    <name evidence="6" type="ORF">BSL78_00086</name>
</gene>
<evidence type="ECO:0000256" key="5">
    <source>
        <dbReference type="ARBA" id="ARBA00042266"/>
    </source>
</evidence>
<accession>A0A2G8LRT5</accession>
<comment type="caution">
    <text evidence="6">The sequence shown here is derived from an EMBL/GenBank/DDBJ whole genome shotgun (WGS) entry which is preliminary data.</text>
</comment>
<dbReference type="EMBL" id="MRZV01000002">
    <property type="protein sequence ID" value="PIK62959.1"/>
    <property type="molecule type" value="Genomic_DNA"/>
</dbReference>
<evidence type="ECO:0000313" key="7">
    <source>
        <dbReference type="Proteomes" id="UP000230750"/>
    </source>
</evidence>
<dbReference type="Proteomes" id="UP000230750">
    <property type="component" value="Unassembled WGS sequence"/>
</dbReference>
<keyword evidence="2" id="KW-0808">Transferase</keyword>
<proteinExistence type="inferred from homology"/>
<dbReference type="OrthoDB" id="194386at2759"/>
<reference evidence="6 7" key="1">
    <citation type="journal article" date="2017" name="PLoS Biol.">
        <title>The sea cucumber genome provides insights into morphological evolution and visceral regeneration.</title>
        <authorList>
            <person name="Zhang X."/>
            <person name="Sun L."/>
            <person name="Yuan J."/>
            <person name="Sun Y."/>
            <person name="Gao Y."/>
            <person name="Zhang L."/>
            <person name="Li S."/>
            <person name="Dai H."/>
            <person name="Hamel J.F."/>
            <person name="Liu C."/>
            <person name="Yu Y."/>
            <person name="Liu S."/>
            <person name="Lin W."/>
            <person name="Guo K."/>
            <person name="Jin S."/>
            <person name="Xu P."/>
            <person name="Storey K.B."/>
            <person name="Huan P."/>
            <person name="Zhang T."/>
            <person name="Zhou Y."/>
            <person name="Zhang J."/>
            <person name="Lin C."/>
            <person name="Li X."/>
            <person name="Xing L."/>
            <person name="Huo D."/>
            <person name="Sun M."/>
            <person name="Wang L."/>
            <person name="Mercier A."/>
            <person name="Li F."/>
            <person name="Yang H."/>
            <person name="Xiang J."/>
        </authorList>
    </citation>
    <scope>NUCLEOTIDE SEQUENCE [LARGE SCALE GENOMIC DNA]</scope>
    <source>
        <strain evidence="6">Shaxun</strain>
        <tissue evidence="6">Muscle</tissue>
    </source>
</reference>
<name>A0A2G8LRT5_STIJA</name>
<dbReference type="AlphaFoldDB" id="A0A2G8LRT5"/>
<dbReference type="CDD" id="cd02440">
    <property type="entry name" value="AdoMet_MTases"/>
    <property type="match status" value="1"/>
</dbReference>
<protein>
    <recommendedName>
        <fullName evidence="5">ETFB lysine methyltransferase</fullName>
    </recommendedName>
    <alternativeName>
        <fullName evidence="4">Protein N-lysine methyltransferase METTL20</fullName>
    </alternativeName>
</protein>
<dbReference type="PANTHER" id="PTHR43648:SF1">
    <property type="entry name" value="ELECTRON TRANSFER FLAVOPROTEIN BETA SUBUNIT LYSINE METHYLTRANSFERASE"/>
    <property type="match status" value="1"/>
</dbReference>
<dbReference type="GO" id="GO:0032259">
    <property type="term" value="P:methylation"/>
    <property type="evidence" value="ECO:0007669"/>
    <property type="project" value="UniProtKB-KW"/>
</dbReference>
<evidence type="ECO:0000256" key="1">
    <source>
        <dbReference type="ARBA" id="ARBA00022603"/>
    </source>
</evidence>
<dbReference type="Gene3D" id="3.40.50.150">
    <property type="entry name" value="Vaccinia Virus protein VP39"/>
    <property type="match status" value="1"/>
</dbReference>
<dbReference type="InterPro" id="IPR050078">
    <property type="entry name" value="Ribosomal_L11_MeTrfase_PrmA"/>
</dbReference>